<dbReference type="RefSeq" id="WP_367966484.1">
    <property type="nucleotide sequence ID" value="NZ_JBAKFI010000004.1"/>
</dbReference>
<proteinExistence type="predicted"/>
<comment type="caution">
    <text evidence="1">The sequence shown here is derived from an EMBL/GenBank/DDBJ whole genome shotgun (WGS) entry which is preliminary data.</text>
</comment>
<organism evidence="1 2">
    <name type="scientific">Spiribacter onubensis</name>
    <dbReference type="NCBI Taxonomy" id="3122420"/>
    <lineage>
        <taxon>Bacteria</taxon>
        <taxon>Pseudomonadati</taxon>
        <taxon>Pseudomonadota</taxon>
        <taxon>Gammaproteobacteria</taxon>
        <taxon>Chromatiales</taxon>
        <taxon>Ectothiorhodospiraceae</taxon>
        <taxon>Spiribacter</taxon>
    </lineage>
</organism>
<evidence type="ECO:0008006" key="3">
    <source>
        <dbReference type="Google" id="ProtNLM"/>
    </source>
</evidence>
<evidence type="ECO:0000313" key="1">
    <source>
        <dbReference type="EMBL" id="MEX0386003.1"/>
    </source>
</evidence>
<dbReference type="PROSITE" id="PS51257">
    <property type="entry name" value="PROKAR_LIPOPROTEIN"/>
    <property type="match status" value="1"/>
</dbReference>
<accession>A0ABV3S941</accession>
<evidence type="ECO:0000313" key="2">
    <source>
        <dbReference type="Proteomes" id="UP001556653"/>
    </source>
</evidence>
<reference evidence="1 2" key="1">
    <citation type="submission" date="2024-02" db="EMBL/GenBank/DDBJ databases">
        <title>New especies of Spiribacter isolated from saline water.</title>
        <authorList>
            <person name="Leon M.J."/>
            <person name="De La Haba R."/>
            <person name="Sanchez-Porro C."/>
            <person name="Ventosa A."/>
        </authorList>
    </citation>
    <scope>NUCLEOTIDE SEQUENCE [LARGE SCALE GENOMIC DNA]</scope>
    <source>
        <strain evidence="2">ag22IC4-227</strain>
    </source>
</reference>
<protein>
    <recommendedName>
        <fullName evidence="3">Transferrin-binding protein B C-lobe/N-lobe beta barrel domain-containing protein</fullName>
    </recommendedName>
</protein>
<dbReference type="Proteomes" id="UP001556653">
    <property type="component" value="Unassembled WGS sequence"/>
</dbReference>
<sequence>MHKVVLVSIAGAFLAYGCSSGGGGSADPVDWSTLKVFGDGAGVARLVDSENGSQALLIGPNITSIVEAANDDEVDDSIATYSDFAKVNTLQYSTVREGTVTVDGTTANVTFYEDNSGVSGIALFELPGLARLGLVTGTRMTGSPTGTFDYVGTHGARNRRTDAIEIGTFDMTIDFDSGTFVYDGDTASSTLDGTGSVDVENARFASSNLSFTANGYSQTASMRGLLHGEDAEGVSAIFHTNESTPLFDGAAAGSKK</sequence>
<keyword evidence="2" id="KW-1185">Reference proteome</keyword>
<gene>
    <name evidence="1" type="ORF">V6X64_03205</name>
</gene>
<name>A0ABV3S941_9GAMM</name>
<dbReference type="EMBL" id="JBAKFJ010000001">
    <property type="protein sequence ID" value="MEX0386003.1"/>
    <property type="molecule type" value="Genomic_DNA"/>
</dbReference>